<feature type="compositionally biased region" description="Low complexity" evidence="1">
    <location>
        <begin position="37"/>
        <end position="56"/>
    </location>
</feature>
<accession>A0A182MV39</accession>
<name>A0A182MV39_9DIPT</name>
<dbReference type="VEuPathDB" id="VectorBase:ACUA026962"/>
<reference evidence="3" key="1">
    <citation type="submission" date="2013-09" db="EMBL/GenBank/DDBJ databases">
        <title>The Genome Sequence of Anopheles culicifacies species A.</title>
        <authorList>
            <consortium name="The Broad Institute Genomics Platform"/>
            <person name="Neafsey D.E."/>
            <person name="Besansky N."/>
            <person name="Howell P."/>
            <person name="Walton C."/>
            <person name="Young S.K."/>
            <person name="Zeng Q."/>
            <person name="Gargeya S."/>
            <person name="Fitzgerald M."/>
            <person name="Haas B."/>
            <person name="Abouelleil A."/>
            <person name="Allen A.W."/>
            <person name="Alvarado L."/>
            <person name="Arachchi H.M."/>
            <person name="Berlin A.M."/>
            <person name="Chapman S.B."/>
            <person name="Gainer-Dewar J."/>
            <person name="Goldberg J."/>
            <person name="Griggs A."/>
            <person name="Gujja S."/>
            <person name="Hansen M."/>
            <person name="Howarth C."/>
            <person name="Imamovic A."/>
            <person name="Ireland A."/>
            <person name="Larimer J."/>
            <person name="McCowan C."/>
            <person name="Murphy C."/>
            <person name="Pearson M."/>
            <person name="Poon T.W."/>
            <person name="Priest M."/>
            <person name="Roberts A."/>
            <person name="Saif S."/>
            <person name="Shea T."/>
            <person name="Sisk P."/>
            <person name="Sykes S."/>
            <person name="Wortman J."/>
            <person name="Nusbaum C."/>
            <person name="Birren B."/>
        </authorList>
    </citation>
    <scope>NUCLEOTIDE SEQUENCE [LARGE SCALE GENOMIC DNA]</scope>
    <source>
        <strain evidence="3">A-37</strain>
    </source>
</reference>
<evidence type="ECO:0000256" key="1">
    <source>
        <dbReference type="SAM" id="MobiDB-lite"/>
    </source>
</evidence>
<sequence length="188" mass="20399">MHPALMQLQQQHGNGKLLMGSGNGSPTSAGPERMLMSSGVTSANGNASNNGNTNGNQTPTPSIVPGGGNNTNGGNSILTQAGLEEYSRAYYEQTTMYHHQKQSSYAQSEGYHSYVSSSDSSSTPFLDRRHAVVEPFRMFNINPTKALVQTRKTFAHEELSSRAAHHQEPWRRLDGGWISNARRYGSAG</sequence>
<dbReference type="STRING" id="139723.A0A182MV39"/>
<dbReference type="EMBL" id="AXCM01004487">
    <property type="status" value="NOT_ANNOTATED_CDS"/>
    <property type="molecule type" value="Genomic_DNA"/>
</dbReference>
<evidence type="ECO:0000313" key="2">
    <source>
        <dbReference type="EnsemblMetazoa" id="ACUA026962-PA"/>
    </source>
</evidence>
<evidence type="ECO:0000313" key="3">
    <source>
        <dbReference type="Proteomes" id="UP000075883"/>
    </source>
</evidence>
<protein>
    <submittedName>
        <fullName evidence="2">Uncharacterized protein</fullName>
    </submittedName>
</protein>
<keyword evidence="3" id="KW-1185">Reference proteome</keyword>
<proteinExistence type="predicted"/>
<organism evidence="2 3">
    <name type="scientific">Anopheles culicifacies</name>
    <dbReference type="NCBI Taxonomy" id="139723"/>
    <lineage>
        <taxon>Eukaryota</taxon>
        <taxon>Metazoa</taxon>
        <taxon>Ecdysozoa</taxon>
        <taxon>Arthropoda</taxon>
        <taxon>Hexapoda</taxon>
        <taxon>Insecta</taxon>
        <taxon>Pterygota</taxon>
        <taxon>Neoptera</taxon>
        <taxon>Endopterygota</taxon>
        <taxon>Diptera</taxon>
        <taxon>Nematocera</taxon>
        <taxon>Culicoidea</taxon>
        <taxon>Culicidae</taxon>
        <taxon>Anophelinae</taxon>
        <taxon>Anopheles</taxon>
        <taxon>culicifacies species complex</taxon>
    </lineage>
</organism>
<dbReference type="EnsemblMetazoa" id="ACUA026962-RA">
    <property type="protein sequence ID" value="ACUA026962-PA"/>
    <property type="gene ID" value="ACUA026962"/>
</dbReference>
<feature type="region of interest" description="Disordered" evidence="1">
    <location>
        <begin position="14"/>
        <end position="61"/>
    </location>
</feature>
<dbReference type="AlphaFoldDB" id="A0A182MV39"/>
<dbReference type="Proteomes" id="UP000075883">
    <property type="component" value="Unassembled WGS sequence"/>
</dbReference>
<reference evidence="2" key="2">
    <citation type="submission" date="2020-05" db="UniProtKB">
        <authorList>
            <consortium name="EnsemblMetazoa"/>
        </authorList>
    </citation>
    <scope>IDENTIFICATION</scope>
    <source>
        <strain evidence="2">A-37</strain>
    </source>
</reference>